<reference evidence="2 3" key="1">
    <citation type="submission" date="2023-07" db="EMBL/GenBank/DDBJ databases">
        <title>Genomic Encyclopedia of Type Strains, Phase IV (KMG-IV): sequencing the most valuable type-strain genomes for metagenomic binning, comparative biology and taxonomic classification.</title>
        <authorList>
            <person name="Goeker M."/>
        </authorList>
    </citation>
    <scope>NUCLEOTIDE SEQUENCE [LARGE SCALE GENOMIC DNA]</scope>
    <source>
        <strain evidence="2 3">DSM 29005</strain>
    </source>
</reference>
<evidence type="ECO:0000313" key="3">
    <source>
        <dbReference type="Proteomes" id="UP001234495"/>
    </source>
</evidence>
<dbReference type="PROSITE" id="PS51819">
    <property type="entry name" value="VOC"/>
    <property type="match status" value="1"/>
</dbReference>
<dbReference type="EMBL" id="JAUSUD010000023">
    <property type="protein sequence ID" value="MDQ0232697.1"/>
    <property type="molecule type" value="Genomic_DNA"/>
</dbReference>
<dbReference type="InterPro" id="IPR004360">
    <property type="entry name" value="Glyas_Fos-R_dOase_dom"/>
</dbReference>
<evidence type="ECO:0000259" key="1">
    <source>
        <dbReference type="PROSITE" id="PS51819"/>
    </source>
</evidence>
<proteinExistence type="predicted"/>
<dbReference type="Pfam" id="PF00903">
    <property type="entry name" value="Glyoxalase"/>
    <property type="match status" value="1"/>
</dbReference>
<dbReference type="PANTHER" id="PTHR36437">
    <property type="entry name" value="GLYOXALASE/BLEOMYCIN RESISTANCE PROTEIN/DIOXYGENASE"/>
    <property type="match status" value="1"/>
</dbReference>
<accession>A0ABT9ZKA7</accession>
<dbReference type="InterPro" id="IPR029068">
    <property type="entry name" value="Glyas_Bleomycin-R_OHBP_Dase"/>
</dbReference>
<feature type="domain" description="VOC" evidence="1">
    <location>
        <begin position="33"/>
        <end position="147"/>
    </location>
</feature>
<dbReference type="PANTHER" id="PTHR36437:SF2">
    <property type="entry name" value="GLYOXALASE_BLEOMYCIN RESISTANCE PROTEIN_DIOXYGENASE"/>
    <property type="match status" value="1"/>
</dbReference>
<dbReference type="InterPro" id="IPR037523">
    <property type="entry name" value="VOC_core"/>
</dbReference>
<dbReference type="SUPFAM" id="SSF54593">
    <property type="entry name" value="Glyoxalase/Bleomycin resistance protein/Dihydroxybiphenyl dioxygenase"/>
    <property type="match status" value="1"/>
</dbReference>
<gene>
    <name evidence="2" type="ORF">J2S19_004019</name>
</gene>
<keyword evidence="3" id="KW-1185">Reference proteome</keyword>
<protein>
    <submittedName>
        <fullName evidence="2">Catechol 2,3-dioxygenase-like lactoylglutathione lyase family enzyme</fullName>
    </submittedName>
</protein>
<dbReference type="Proteomes" id="UP001234495">
    <property type="component" value="Unassembled WGS sequence"/>
</dbReference>
<name>A0ABT9ZKA7_9BACI</name>
<comment type="caution">
    <text evidence="2">The sequence shown here is derived from an EMBL/GenBank/DDBJ whole genome shotgun (WGS) entry which is preliminary data.</text>
</comment>
<dbReference type="Gene3D" id="3.10.180.10">
    <property type="entry name" value="2,3-Dihydroxybiphenyl 1,2-Dioxygenase, domain 1"/>
    <property type="match status" value="1"/>
</dbReference>
<sequence length="149" mass="17245">MSETVEFFRDKAIKQMGMIFMTVPVHKTPIKNRIGGVFIPVRNLKKSIEWYKKILGLDEGKEYFGHIFVAPMEGTAELVLDAMPKWRNEDGDISTYNVPSIQFTTEDIQASYQFMKDNNVELVTEIQDNFYFVFKDPDGNLLMICKETS</sequence>
<organism evidence="2 3">
    <name type="scientific">Metabacillus malikii</name>
    <dbReference type="NCBI Taxonomy" id="1504265"/>
    <lineage>
        <taxon>Bacteria</taxon>
        <taxon>Bacillati</taxon>
        <taxon>Bacillota</taxon>
        <taxon>Bacilli</taxon>
        <taxon>Bacillales</taxon>
        <taxon>Bacillaceae</taxon>
        <taxon>Metabacillus</taxon>
    </lineage>
</organism>
<evidence type="ECO:0000313" key="2">
    <source>
        <dbReference type="EMBL" id="MDQ0232697.1"/>
    </source>
</evidence>